<organism evidence="1">
    <name type="scientific">Helicobacter felis</name>
    <dbReference type="NCBI Taxonomy" id="214"/>
    <lineage>
        <taxon>Bacteria</taxon>
        <taxon>Pseudomonadati</taxon>
        <taxon>Campylobacterota</taxon>
        <taxon>Epsilonproteobacteria</taxon>
        <taxon>Campylobacterales</taxon>
        <taxon>Helicobacteraceae</taxon>
        <taxon>Helicobacter</taxon>
    </lineage>
</organism>
<proteinExistence type="predicted"/>
<name>A0A1M4NGF6_HELFE</name>
<accession>A0A1M4NGF6</accession>
<sequence length="273" mass="30232">MVFSKRGAFLSVFFLGGLGFLGAETNGAFLGAGFQYSYLAGADHYTKLNTTIQTPFQVDELAIESNLYGGDLQVGYKQFFGTSKRFGLRYYGMFSGHTGNYYKNGFNTSAQYMAMTTVGRATNFFYGVGMDALYNFYENKAKERSFGVFGGFVIGGSSWYLDKGYRNSLCLTTYLGNPASCVSVNASLGAKYKDTQTKFQPTYVQFAFNLGFRLNFSKHVGVETGVRVPVINDPFFKGKNTTDDGEIPGGNGSTEEFAFRRTIVFFINYVANF</sequence>
<dbReference type="Pfam" id="PF01856">
    <property type="entry name" value="HP_OMP"/>
    <property type="match status" value="1"/>
</dbReference>
<dbReference type="PRINTS" id="PR01776">
    <property type="entry name" value="HPOMPFAMILY"/>
</dbReference>
<dbReference type="AlphaFoldDB" id="A0A1M4NGF6"/>
<protein>
    <submittedName>
        <fullName evidence="1">OMP1588</fullName>
    </submittedName>
</protein>
<gene>
    <name evidence="1" type="primary">omp1588</name>
</gene>
<dbReference type="RefSeq" id="WP_104711967.1">
    <property type="nucleotide sequence ID" value="NZ_FZKX01000070.1"/>
</dbReference>
<dbReference type="EMBL" id="LT633094">
    <property type="protein sequence ID" value="SFZ71201.1"/>
    <property type="molecule type" value="Genomic_DNA"/>
</dbReference>
<evidence type="ECO:0000313" key="1">
    <source>
        <dbReference type="EMBL" id="SFZ71201.1"/>
    </source>
</evidence>
<reference evidence="1" key="1">
    <citation type="submission" date="2016-10" db="EMBL/GenBank/DDBJ databases">
        <title>Proteomic and phylogenetic analysis of the outer membrane protein repertoire of gastric Helicobacter species.</title>
        <authorList>
            <person name="Joosten M."/>
        </authorList>
    </citation>
    <scope>NUCLEOTIDE SEQUENCE</scope>
    <source>
        <strain evidence="1">CS7</strain>
    </source>
</reference>
<dbReference type="InterPro" id="IPR002718">
    <property type="entry name" value="OMP_Helicobacter"/>
</dbReference>